<dbReference type="Gene3D" id="3.40.50.2000">
    <property type="entry name" value="Glycogen Phosphorylase B"/>
    <property type="match status" value="2"/>
</dbReference>
<dbReference type="RefSeq" id="WP_005795857.1">
    <property type="nucleotide sequence ID" value="NZ_JH724215.1"/>
</dbReference>
<comment type="caution">
    <text evidence="1">The sequence shown here is derived from an EMBL/GenBank/DDBJ whole genome shotgun (WGS) entry which is preliminary data.</text>
</comment>
<name>A0A0E2AUY3_BACFG</name>
<dbReference type="AlphaFoldDB" id="A0A0E2AUY3"/>
<dbReference type="PANTHER" id="PTHR45947">
    <property type="entry name" value="SULFOQUINOVOSYL TRANSFERASE SQD2"/>
    <property type="match status" value="1"/>
</dbReference>
<dbReference type="PATRIC" id="fig|997883.3.peg.1171"/>
<evidence type="ECO:0000313" key="2">
    <source>
        <dbReference type="Proteomes" id="UP000003879"/>
    </source>
</evidence>
<organism evidence="1 2">
    <name type="scientific">Bacteroides fragilis CL07T12C05</name>
    <dbReference type="NCBI Taxonomy" id="997883"/>
    <lineage>
        <taxon>Bacteria</taxon>
        <taxon>Pseudomonadati</taxon>
        <taxon>Bacteroidota</taxon>
        <taxon>Bacteroidia</taxon>
        <taxon>Bacteroidales</taxon>
        <taxon>Bacteroidaceae</taxon>
        <taxon>Bacteroides</taxon>
    </lineage>
</organism>
<gene>
    <name evidence="1" type="ORF">HMPREF1056_01102</name>
</gene>
<dbReference type="HOGENOM" id="CLU_777686_0_0_10"/>
<evidence type="ECO:0000313" key="1">
    <source>
        <dbReference type="EMBL" id="EIY99801.1"/>
    </source>
</evidence>
<dbReference type="SUPFAM" id="SSF53756">
    <property type="entry name" value="UDP-Glycosyltransferase/glycogen phosphorylase"/>
    <property type="match status" value="1"/>
</dbReference>
<dbReference type="Pfam" id="PF13692">
    <property type="entry name" value="Glyco_trans_1_4"/>
    <property type="match status" value="1"/>
</dbReference>
<dbReference type="Proteomes" id="UP000003879">
    <property type="component" value="Unassembled WGS sequence"/>
</dbReference>
<dbReference type="EMBL" id="AGXN01000005">
    <property type="protein sequence ID" value="EIY99801.1"/>
    <property type="molecule type" value="Genomic_DNA"/>
</dbReference>
<sequence>MSKVSVLILQHTVSAYNIPMYELLSEMVNLTVGYTRKNESNKVLPFNVKKLKSYLIGPFVFVPCLHSFCSNFDVVIYMPDMHFISYIMLCFLKRKYKLISWSIGIRASYSLRYDLDRPMTLLDRCFKLLLKKSDANIFYMKEPIAKWSHCGIDKSKLFVAHNTVAVNSIEIDSSFKKTILFVGSLYKEKKVDELIEAYETAFLEKGGEEGPILNIIGEGPEKVYLESLLKQKGLEKQIILRGAIYDETVIAEYFKEALICVSPDQAGLSVLKSMGYGVPFITKKDAITGGEILNIENNKTGRLYQHRDELVKILQEVAEFPQKYIEMGILAMEYYKQNASISQMVQGFYDAISFVQIDNQWKN</sequence>
<proteinExistence type="predicted"/>
<reference evidence="1 2" key="1">
    <citation type="submission" date="2012-02" db="EMBL/GenBank/DDBJ databases">
        <title>The Genome Sequence of Bacteroides fragilis CL07T12C05.</title>
        <authorList>
            <consortium name="The Broad Institute Genome Sequencing Platform"/>
            <person name="Earl A."/>
            <person name="Ward D."/>
            <person name="Feldgarden M."/>
            <person name="Gevers D."/>
            <person name="Zitomersky N.L."/>
            <person name="Coyne M.J."/>
            <person name="Comstock L.E."/>
            <person name="Young S.K."/>
            <person name="Zeng Q."/>
            <person name="Gargeya S."/>
            <person name="Fitzgerald M."/>
            <person name="Haas B."/>
            <person name="Abouelleil A."/>
            <person name="Alvarado L."/>
            <person name="Arachchi H.M."/>
            <person name="Berlin A."/>
            <person name="Chapman S.B."/>
            <person name="Gearin G."/>
            <person name="Goldberg J."/>
            <person name="Griggs A."/>
            <person name="Gujja S."/>
            <person name="Hansen M."/>
            <person name="Heiman D."/>
            <person name="Howarth C."/>
            <person name="Larimer J."/>
            <person name="Lui A."/>
            <person name="MacDonald P.J.P."/>
            <person name="McCowen C."/>
            <person name="Montmayeur A."/>
            <person name="Murphy C."/>
            <person name="Neiman D."/>
            <person name="Pearson M."/>
            <person name="Priest M."/>
            <person name="Roberts A."/>
            <person name="Saif S."/>
            <person name="Shea T."/>
            <person name="Sisk P."/>
            <person name="Stolte C."/>
            <person name="Sykes S."/>
            <person name="Wortman J."/>
            <person name="Nusbaum C."/>
            <person name="Birren B."/>
        </authorList>
    </citation>
    <scope>NUCLEOTIDE SEQUENCE [LARGE SCALE GENOMIC DNA]</scope>
    <source>
        <strain evidence="1 2">CL07T12C05</strain>
    </source>
</reference>
<dbReference type="GO" id="GO:0016758">
    <property type="term" value="F:hexosyltransferase activity"/>
    <property type="evidence" value="ECO:0007669"/>
    <property type="project" value="TreeGrafter"/>
</dbReference>
<protein>
    <recommendedName>
        <fullName evidence="3">Glycosyl transferase family 1 domain-containing protein</fullName>
    </recommendedName>
</protein>
<evidence type="ECO:0008006" key="3">
    <source>
        <dbReference type="Google" id="ProtNLM"/>
    </source>
</evidence>
<dbReference type="PANTHER" id="PTHR45947:SF3">
    <property type="entry name" value="SULFOQUINOVOSYL TRANSFERASE SQD2"/>
    <property type="match status" value="1"/>
</dbReference>
<accession>A0A0E2AUY3</accession>
<dbReference type="InterPro" id="IPR050194">
    <property type="entry name" value="Glycosyltransferase_grp1"/>
</dbReference>